<evidence type="ECO:0000259" key="8">
    <source>
        <dbReference type="PROSITE" id="PS50071"/>
    </source>
</evidence>
<dbReference type="PROSITE" id="PS00027">
    <property type="entry name" value="HOMEOBOX_1"/>
    <property type="match status" value="1"/>
</dbReference>
<dbReference type="GO" id="GO:0005634">
    <property type="term" value="C:nucleus"/>
    <property type="evidence" value="ECO:0000318"/>
    <property type="project" value="GO_Central"/>
</dbReference>
<dbReference type="OMA" id="RRPSECW"/>
<dbReference type="Ensembl" id="ENSOANT00000049000.1">
    <property type="protein sequence ID" value="ENSOANP00000045228.1"/>
    <property type="gene ID" value="ENSOANG00000045576.1"/>
</dbReference>
<reference evidence="9 10" key="1">
    <citation type="journal article" date="2008" name="Nature">
        <title>Genome analysis of the platypus reveals unique signatures of evolution.</title>
        <authorList>
            <person name="Warren W.C."/>
            <person name="Hillier L.W."/>
            <person name="Marshall Graves J.A."/>
            <person name="Birney E."/>
            <person name="Ponting C.P."/>
            <person name="Grutzner F."/>
            <person name="Belov K."/>
            <person name="Miller W."/>
            <person name="Clarke L."/>
            <person name="Chinwalla A.T."/>
            <person name="Yang S.P."/>
            <person name="Heger A."/>
            <person name="Locke D.P."/>
            <person name="Miethke P."/>
            <person name="Waters P.D."/>
            <person name="Veyrunes F."/>
            <person name="Fulton L."/>
            <person name="Fulton B."/>
            <person name="Graves T."/>
            <person name="Wallis J."/>
            <person name="Puente X.S."/>
            <person name="Lopez-Otin C."/>
            <person name="Ordonez G.R."/>
            <person name="Eichler E.E."/>
            <person name="Chen L."/>
            <person name="Cheng Z."/>
            <person name="Deakin J.E."/>
            <person name="Alsop A."/>
            <person name="Thompson K."/>
            <person name="Kirby P."/>
            <person name="Papenfuss A.T."/>
            <person name="Wakefield M.J."/>
            <person name="Olender T."/>
            <person name="Lancet D."/>
            <person name="Huttley G.A."/>
            <person name="Smit A.F."/>
            <person name="Pask A."/>
            <person name="Temple-Smith P."/>
            <person name="Batzer M.A."/>
            <person name="Walker J.A."/>
            <person name="Konkel M.K."/>
            <person name="Harris R.S."/>
            <person name="Whittington C.M."/>
            <person name="Wong E.S."/>
            <person name="Gemmell N.J."/>
            <person name="Buschiazzo E."/>
            <person name="Vargas Jentzsch I.M."/>
            <person name="Merkel A."/>
            <person name="Schmitz J."/>
            <person name="Zemann A."/>
            <person name="Churakov G."/>
            <person name="Kriegs J.O."/>
            <person name="Brosius J."/>
            <person name="Murchison E.P."/>
            <person name="Sachidanandam R."/>
            <person name="Smith C."/>
            <person name="Hannon G.J."/>
            <person name="Tsend-Ayush E."/>
            <person name="McMillan D."/>
            <person name="Attenborough R."/>
            <person name="Rens W."/>
            <person name="Ferguson-Smith M."/>
            <person name="Lefevre C.M."/>
            <person name="Sharp J.A."/>
            <person name="Nicholas K.R."/>
            <person name="Ray D.A."/>
            <person name="Kube M."/>
            <person name="Reinhardt R."/>
            <person name="Pringle T.H."/>
            <person name="Taylor J."/>
            <person name="Jones R.C."/>
            <person name="Nixon B."/>
            <person name="Dacheux J.L."/>
            <person name="Niwa H."/>
            <person name="Sekita Y."/>
            <person name="Huang X."/>
            <person name="Stark A."/>
            <person name="Kheradpour P."/>
            <person name="Kellis M."/>
            <person name="Flicek P."/>
            <person name="Chen Y."/>
            <person name="Webber C."/>
            <person name="Hardison R."/>
            <person name="Nelson J."/>
            <person name="Hallsworth-Pepin K."/>
            <person name="Delehaunty K."/>
            <person name="Markovic C."/>
            <person name="Minx P."/>
            <person name="Feng Y."/>
            <person name="Kremitzki C."/>
            <person name="Mitreva M."/>
            <person name="Glasscock J."/>
            <person name="Wylie T."/>
            <person name="Wohldmann P."/>
            <person name="Thiru P."/>
            <person name="Nhan M.N."/>
            <person name="Pohl C.S."/>
            <person name="Smith S.M."/>
            <person name="Hou S."/>
            <person name="Nefedov M."/>
            <person name="de Jong P.J."/>
            <person name="Renfree M.B."/>
            <person name="Mardis E.R."/>
            <person name="Wilson R.K."/>
        </authorList>
    </citation>
    <scope>NUCLEOTIDE SEQUENCE [LARGE SCALE GENOMIC DNA]</scope>
    <source>
        <strain evidence="9 10">Glennie</strain>
    </source>
</reference>
<protein>
    <recommendedName>
        <fullName evidence="8">Homeobox domain-containing protein</fullName>
    </recommendedName>
</protein>
<proteinExistence type="predicted"/>
<dbReference type="InterPro" id="IPR017970">
    <property type="entry name" value="Homeobox_CS"/>
</dbReference>
<dbReference type="InterPro" id="IPR009057">
    <property type="entry name" value="Homeodomain-like_sf"/>
</dbReference>
<dbReference type="AlphaFoldDB" id="A0A6I8NXT8"/>
<dbReference type="PROSITE" id="PS50071">
    <property type="entry name" value="HOMEOBOX_2"/>
    <property type="match status" value="1"/>
</dbReference>
<evidence type="ECO:0000313" key="10">
    <source>
        <dbReference type="Proteomes" id="UP000002279"/>
    </source>
</evidence>
<dbReference type="PANTHER" id="PTHR24333:SF5">
    <property type="entry name" value="VENT HOMEOBOX"/>
    <property type="match status" value="1"/>
</dbReference>
<keyword evidence="10" id="KW-1185">Reference proteome</keyword>
<dbReference type="CDD" id="cd00086">
    <property type="entry name" value="homeodomain"/>
    <property type="match status" value="1"/>
</dbReference>
<dbReference type="GO" id="GO:0000981">
    <property type="term" value="F:DNA-binding transcription factor activity, RNA polymerase II-specific"/>
    <property type="evidence" value="ECO:0000318"/>
    <property type="project" value="GO_Central"/>
</dbReference>
<keyword evidence="2 5" id="KW-0238">DNA-binding</keyword>
<dbReference type="SUPFAM" id="SSF46689">
    <property type="entry name" value="Homeodomain-like"/>
    <property type="match status" value="1"/>
</dbReference>
<dbReference type="Pfam" id="PF00046">
    <property type="entry name" value="Homeodomain"/>
    <property type="match status" value="1"/>
</dbReference>
<evidence type="ECO:0000256" key="7">
    <source>
        <dbReference type="SAM" id="MobiDB-lite"/>
    </source>
</evidence>
<evidence type="ECO:0000256" key="1">
    <source>
        <dbReference type="ARBA" id="ARBA00004123"/>
    </source>
</evidence>
<keyword evidence="4 5" id="KW-0539">Nucleus</keyword>
<dbReference type="SMART" id="SM00389">
    <property type="entry name" value="HOX"/>
    <property type="match status" value="1"/>
</dbReference>
<dbReference type="GO" id="GO:0000978">
    <property type="term" value="F:RNA polymerase II cis-regulatory region sequence-specific DNA binding"/>
    <property type="evidence" value="ECO:0000318"/>
    <property type="project" value="GO_Central"/>
</dbReference>
<keyword evidence="3 5" id="KW-0371">Homeobox</keyword>
<evidence type="ECO:0000256" key="5">
    <source>
        <dbReference type="PROSITE-ProRule" id="PRU00108"/>
    </source>
</evidence>
<organism evidence="9 10">
    <name type="scientific">Ornithorhynchus anatinus</name>
    <name type="common">Duckbill platypus</name>
    <dbReference type="NCBI Taxonomy" id="9258"/>
    <lineage>
        <taxon>Eukaryota</taxon>
        <taxon>Metazoa</taxon>
        <taxon>Chordata</taxon>
        <taxon>Craniata</taxon>
        <taxon>Vertebrata</taxon>
        <taxon>Euteleostomi</taxon>
        <taxon>Mammalia</taxon>
        <taxon>Monotremata</taxon>
        <taxon>Ornithorhynchidae</taxon>
        <taxon>Ornithorhynchus</taxon>
    </lineage>
</organism>
<dbReference type="GO" id="GO:0030154">
    <property type="term" value="P:cell differentiation"/>
    <property type="evidence" value="ECO:0000318"/>
    <property type="project" value="GO_Central"/>
</dbReference>
<dbReference type="GeneTree" id="ENSGT00940000165097"/>
<dbReference type="InterPro" id="IPR001356">
    <property type="entry name" value="HD"/>
</dbReference>
<evidence type="ECO:0000256" key="6">
    <source>
        <dbReference type="RuleBase" id="RU000682"/>
    </source>
</evidence>
<feature type="compositionally biased region" description="Acidic residues" evidence="7">
    <location>
        <begin position="7"/>
        <end position="17"/>
    </location>
</feature>
<dbReference type="InterPro" id="IPR050848">
    <property type="entry name" value="Homeobox_TF"/>
</dbReference>
<evidence type="ECO:0000313" key="9">
    <source>
        <dbReference type="Ensembl" id="ENSOANP00000045228.1"/>
    </source>
</evidence>
<evidence type="ECO:0000256" key="4">
    <source>
        <dbReference type="ARBA" id="ARBA00023242"/>
    </source>
</evidence>
<name>A0A6I8NXT8_ORNAN</name>
<dbReference type="InParanoid" id="A0A6I8NXT8"/>
<dbReference type="GO" id="GO:0006357">
    <property type="term" value="P:regulation of transcription by RNA polymerase II"/>
    <property type="evidence" value="ECO:0000318"/>
    <property type="project" value="GO_Central"/>
</dbReference>
<feature type="domain" description="Homeobox" evidence="8">
    <location>
        <begin position="50"/>
        <end position="110"/>
    </location>
</feature>
<reference evidence="9" key="2">
    <citation type="submission" date="2025-08" db="UniProtKB">
        <authorList>
            <consortium name="Ensembl"/>
        </authorList>
    </citation>
    <scope>IDENTIFICATION</scope>
    <source>
        <strain evidence="9">Glennie</strain>
    </source>
</reference>
<evidence type="ECO:0000256" key="3">
    <source>
        <dbReference type="ARBA" id="ARBA00023155"/>
    </source>
</evidence>
<feature type="DNA-binding region" description="Homeobox" evidence="5">
    <location>
        <begin position="52"/>
        <end position="111"/>
    </location>
</feature>
<accession>A0A6I8NXT8</accession>
<evidence type="ECO:0000256" key="2">
    <source>
        <dbReference type="ARBA" id="ARBA00023125"/>
    </source>
</evidence>
<dbReference type="Proteomes" id="UP000002279">
    <property type="component" value="Chromosome 3"/>
</dbReference>
<sequence>MAGAGSAEEEEEEEEEENRGGGGEQRKRRRRKAPGPEGPGPESSGSGGGPAARRLRTAFTAKQISTLETSFQRHQYLAAPDRRYLARKMQLSEGQIKTWFQNRRMKFKRQLQDSRPDPFPLPFYSPLPFPAPSAASPLLPSGLHYLYPAVAPPPRVLGPDPFPPCLAFPRPLACQVGGPPGLTQPPVTCFLDCKDPASFLLAIEATWPSG</sequence>
<reference evidence="9" key="3">
    <citation type="submission" date="2025-09" db="UniProtKB">
        <authorList>
            <consortium name="Ensembl"/>
        </authorList>
    </citation>
    <scope>IDENTIFICATION</scope>
    <source>
        <strain evidence="9">Glennie</strain>
    </source>
</reference>
<dbReference type="Gene3D" id="1.10.10.60">
    <property type="entry name" value="Homeodomain-like"/>
    <property type="match status" value="1"/>
</dbReference>
<dbReference type="PANTHER" id="PTHR24333">
    <property type="entry name" value="HOMEO BOX HB9 LIKE A-RELATED"/>
    <property type="match status" value="1"/>
</dbReference>
<comment type="subcellular location">
    <subcellularLocation>
        <location evidence="1 5 6">Nucleus</location>
    </subcellularLocation>
</comment>
<feature type="region of interest" description="Disordered" evidence="7">
    <location>
        <begin position="1"/>
        <end position="55"/>
    </location>
</feature>